<accession>E3BML6</accession>
<dbReference type="EMBL" id="AEIU01000088">
    <property type="protein sequence ID" value="EFP95761.1"/>
    <property type="molecule type" value="Genomic_DNA"/>
</dbReference>
<feature type="chain" id="PRO_5003167214" evidence="1">
    <location>
        <begin position="23"/>
        <end position="157"/>
    </location>
</feature>
<dbReference type="AlphaFoldDB" id="E3BML6"/>
<proteinExistence type="predicted"/>
<gene>
    <name evidence="2" type="ORF">VIBC2010_17460</name>
</gene>
<dbReference type="STRING" id="796620.VIBC2010_17460"/>
<comment type="caution">
    <text evidence="2">The sequence shown here is derived from an EMBL/GenBank/DDBJ whole genome shotgun (WGS) entry which is preliminary data.</text>
</comment>
<organism evidence="2 3">
    <name type="scientific">Vibrio caribbeanicus ATCC BAA-2122</name>
    <dbReference type="NCBI Taxonomy" id="796620"/>
    <lineage>
        <taxon>Bacteria</taxon>
        <taxon>Pseudomonadati</taxon>
        <taxon>Pseudomonadota</taxon>
        <taxon>Gammaproteobacteria</taxon>
        <taxon>Vibrionales</taxon>
        <taxon>Vibrionaceae</taxon>
        <taxon>Vibrio</taxon>
    </lineage>
</organism>
<sequence>MLRNVIAYIWLFALAAVLPLQAYDHLMQSDNAIYNHLTMTSGVADRGGRYPQIVESGAKKTDPTPISQAGSTRDILAFLNAPRWFSPAHHADETEPSGNPPSSYQPDSVLHYQIYPQPLTNSSLGKPLSYASTYRISGWKDSNALYVALNAHFHTIS</sequence>
<name>E3BML6_9VIBR</name>
<dbReference type="Proteomes" id="UP000002943">
    <property type="component" value="Unassembled WGS sequence"/>
</dbReference>
<feature type="signal peptide" evidence="1">
    <location>
        <begin position="1"/>
        <end position="22"/>
    </location>
</feature>
<dbReference type="RefSeq" id="WP_009602358.1">
    <property type="nucleotide sequence ID" value="NZ_AEIU01000088.1"/>
</dbReference>
<evidence type="ECO:0000256" key="1">
    <source>
        <dbReference type="SAM" id="SignalP"/>
    </source>
</evidence>
<keyword evidence="1" id="KW-0732">Signal</keyword>
<evidence type="ECO:0000313" key="2">
    <source>
        <dbReference type="EMBL" id="EFP95761.1"/>
    </source>
</evidence>
<evidence type="ECO:0000313" key="3">
    <source>
        <dbReference type="Proteomes" id="UP000002943"/>
    </source>
</evidence>
<protein>
    <submittedName>
        <fullName evidence="2">Uncharacterized protein</fullName>
    </submittedName>
</protein>
<keyword evidence="3" id="KW-1185">Reference proteome</keyword>
<dbReference type="eggNOG" id="ENOG5031N28">
    <property type="taxonomic scope" value="Bacteria"/>
</dbReference>
<reference evidence="2 3" key="1">
    <citation type="journal article" date="2012" name="Int. J. Syst. Evol. Microbiol.">
        <title>Vibrio caribbeanicus sp. nov., isolated from the marine sponge Scleritoderma cyanea.</title>
        <authorList>
            <person name="Hoffmann M."/>
            <person name="Monday S.R."/>
            <person name="Allard M.W."/>
            <person name="Strain E.A."/>
            <person name="Whittaker P."/>
            <person name="Naum M."/>
            <person name="McCarthy P.J."/>
            <person name="Lopez J.V."/>
            <person name="Fischer M."/>
            <person name="Brown E.W."/>
        </authorList>
    </citation>
    <scope>NUCLEOTIDE SEQUENCE [LARGE SCALE GENOMIC DNA]</scope>
    <source>
        <strain evidence="2 3">ATCC BAA-2122</strain>
    </source>
</reference>
<dbReference type="OrthoDB" id="5816320at2"/>